<dbReference type="OrthoDB" id="1189226at2"/>
<protein>
    <recommendedName>
        <fullName evidence="3">Knr4/Smi1-like domain-containing protein</fullName>
    </recommendedName>
</protein>
<evidence type="ECO:0000313" key="1">
    <source>
        <dbReference type="EMBL" id="GBF05656.1"/>
    </source>
</evidence>
<dbReference type="EMBL" id="BFAG01000005">
    <property type="protein sequence ID" value="GBF05656.1"/>
    <property type="molecule type" value="Genomic_DNA"/>
</dbReference>
<dbReference type="AlphaFoldDB" id="A0A2I9D4S8"/>
<organism evidence="1 2">
    <name type="scientific">Deinococcus aerius</name>
    <dbReference type="NCBI Taxonomy" id="200253"/>
    <lineage>
        <taxon>Bacteria</taxon>
        <taxon>Thermotogati</taxon>
        <taxon>Deinococcota</taxon>
        <taxon>Deinococci</taxon>
        <taxon>Deinococcales</taxon>
        <taxon>Deinococcaceae</taxon>
        <taxon>Deinococcus</taxon>
    </lineage>
</organism>
<dbReference type="InterPro" id="IPR037883">
    <property type="entry name" value="Knr4/Smi1-like_sf"/>
</dbReference>
<dbReference type="SUPFAM" id="SSF160631">
    <property type="entry name" value="SMI1/KNR4-like"/>
    <property type="match status" value="1"/>
</dbReference>
<proteinExistence type="predicted"/>
<dbReference type="Proteomes" id="UP000236569">
    <property type="component" value="Unassembled WGS sequence"/>
</dbReference>
<accession>A0A2I9D4S8</accession>
<evidence type="ECO:0000313" key="2">
    <source>
        <dbReference type="Proteomes" id="UP000236569"/>
    </source>
</evidence>
<evidence type="ECO:0008006" key="3">
    <source>
        <dbReference type="Google" id="ProtNLM"/>
    </source>
</evidence>
<reference evidence="2" key="1">
    <citation type="submission" date="2018-01" db="EMBL/GenBank/DDBJ databases">
        <title>Draft Genome Sequence of the Radioresistant Bacterium Deinococcus aerius TR0125, Isolated from the Higher Atmosphere above Japan.</title>
        <authorList>
            <person name="Satoh K."/>
            <person name="Arai H."/>
            <person name="Sanzen T."/>
            <person name="Kawaguchi Y."/>
            <person name="Hayashi H."/>
            <person name="Yokobori S."/>
            <person name="Yamagishi A."/>
            <person name="Oono Y."/>
            <person name="Narumi I."/>
        </authorList>
    </citation>
    <scope>NUCLEOTIDE SEQUENCE [LARGE SCALE GENOMIC DNA]</scope>
    <source>
        <strain evidence="2">TR0125</strain>
    </source>
</reference>
<keyword evidence="2" id="KW-1185">Reference proteome</keyword>
<sequence length="154" mass="17485">MNDAISQCHKLLVASGIVAGSQSERCTHGMIRELMEAQAVATLPKLYVDFMTLMGRSRSFLVGSDIMYPEVKGNKEGLTELLMEEWPEHNLDTSSVFVFYGHQGYQYSFFFVDSASDDPCVHYYLFNEKAFKVASESFSKWLTEAVDYTLKGYL</sequence>
<comment type="caution">
    <text evidence="1">The sequence shown here is derived from an EMBL/GenBank/DDBJ whole genome shotgun (WGS) entry which is preliminary data.</text>
</comment>
<dbReference type="Gene3D" id="3.40.1580.10">
    <property type="entry name" value="SMI1/KNR4-like"/>
    <property type="match status" value="1"/>
</dbReference>
<name>A0A2I9D4S8_9DEIO</name>
<dbReference type="RefSeq" id="WP_133161999.1">
    <property type="nucleotide sequence ID" value="NZ_BFAG01000005.1"/>
</dbReference>
<gene>
    <name evidence="1" type="ORF">DAERI_050165</name>
</gene>